<dbReference type="AlphaFoldDB" id="A0A401FMK4"/>
<protein>
    <submittedName>
        <fullName evidence="2">Ribonuclease HI</fullName>
        <ecNumber evidence="2">3.1.26.4</ecNumber>
    </submittedName>
</protein>
<dbReference type="Proteomes" id="UP000286974">
    <property type="component" value="Unassembled WGS sequence"/>
</dbReference>
<proteinExistence type="predicted"/>
<keyword evidence="3" id="KW-1185">Reference proteome</keyword>
<organism evidence="2 3">
    <name type="scientific">Lentilactobacillus kosonis</name>
    <dbReference type="NCBI Taxonomy" id="2810561"/>
    <lineage>
        <taxon>Bacteria</taxon>
        <taxon>Bacillati</taxon>
        <taxon>Bacillota</taxon>
        <taxon>Bacilli</taxon>
        <taxon>Lactobacillales</taxon>
        <taxon>Lactobacillaceae</taxon>
        <taxon>Lentilactobacillus</taxon>
    </lineage>
</organism>
<dbReference type="Gene3D" id="3.30.420.10">
    <property type="entry name" value="Ribonuclease H-like superfamily/Ribonuclease H"/>
    <property type="match status" value="1"/>
</dbReference>
<reference evidence="2 3" key="1">
    <citation type="submission" date="2017-11" db="EMBL/GenBank/DDBJ databases">
        <title>Draft Genome Sequence of Lactobacillus curieae NBRC 111893 isolated from Koso, a Japanese sugar-Vegetable Fermented Beverage.</title>
        <authorList>
            <person name="Chiou T.Y."/>
            <person name="Oshima K."/>
            <person name="Suda W."/>
            <person name="Hattori M."/>
            <person name="Takahashi T."/>
        </authorList>
    </citation>
    <scope>NUCLEOTIDE SEQUENCE [LARGE SCALE GENOMIC DNA]</scope>
    <source>
        <strain evidence="2 3">NBRC111893</strain>
    </source>
</reference>
<dbReference type="InterPro" id="IPR012337">
    <property type="entry name" value="RNaseH-like_sf"/>
</dbReference>
<dbReference type="PROSITE" id="PS50879">
    <property type="entry name" value="RNASE_H_1"/>
    <property type="match status" value="1"/>
</dbReference>
<evidence type="ECO:0000259" key="1">
    <source>
        <dbReference type="PROSITE" id="PS50879"/>
    </source>
</evidence>
<comment type="caution">
    <text evidence="2">The sequence shown here is derived from an EMBL/GenBank/DDBJ whole genome shotgun (WGS) entry which is preliminary data.</text>
</comment>
<dbReference type="SUPFAM" id="SSF53098">
    <property type="entry name" value="Ribonuclease H-like"/>
    <property type="match status" value="1"/>
</dbReference>
<dbReference type="EC" id="3.1.26.4" evidence="2"/>
<dbReference type="GO" id="GO:0003676">
    <property type="term" value="F:nucleic acid binding"/>
    <property type="evidence" value="ECO:0007669"/>
    <property type="project" value="InterPro"/>
</dbReference>
<dbReference type="InterPro" id="IPR002156">
    <property type="entry name" value="RNaseH_domain"/>
</dbReference>
<evidence type="ECO:0000313" key="3">
    <source>
        <dbReference type="Proteomes" id="UP000286974"/>
    </source>
</evidence>
<keyword evidence="2" id="KW-0378">Hydrolase</keyword>
<feature type="domain" description="RNase H type-1" evidence="1">
    <location>
        <begin position="1"/>
        <end position="46"/>
    </location>
</feature>
<accession>A0A401FMK4</accession>
<dbReference type="InterPro" id="IPR036397">
    <property type="entry name" value="RNaseH_sf"/>
</dbReference>
<dbReference type="EMBL" id="BEXA01000003">
    <property type="protein sequence ID" value="GAY73546.1"/>
    <property type="molecule type" value="Genomic_DNA"/>
</dbReference>
<sequence>MKNRELWQDIDHLLPKFTDIVYSWTKGHADNSGNVFVDELLNQTMDEMVAGKQPKKSVAAEQLIVPEKSILAKI</sequence>
<gene>
    <name evidence="2" type="ORF">NBRC111893_1692</name>
</gene>
<dbReference type="GO" id="GO:0004523">
    <property type="term" value="F:RNA-DNA hybrid ribonuclease activity"/>
    <property type="evidence" value="ECO:0007669"/>
    <property type="project" value="UniProtKB-EC"/>
</dbReference>
<name>A0A401FMK4_9LACO</name>
<dbReference type="RefSeq" id="WP_225417635.1">
    <property type="nucleotide sequence ID" value="NZ_BEXA01000003.1"/>
</dbReference>
<evidence type="ECO:0000313" key="2">
    <source>
        <dbReference type="EMBL" id="GAY73546.1"/>
    </source>
</evidence>